<dbReference type="GO" id="GO:0007017">
    <property type="term" value="P:microtubule-based process"/>
    <property type="evidence" value="ECO:0007669"/>
    <property type="project" value="InterPro"/>
</dbReference>
<dbReference type="InterPro" id="IPR001372">
    <property type="entry name" value="Dynein_light_chain_typ-1/2"/>
</dbReference>
<dbReference type="GO" id="GO:0005868">
    <property type="term" value="C:cytoplasmic dynein complex"/>
    <property type="evidence" value="ECO:0007669"/>
    <property type="project" value="TreeGrafter"/>
</dbReference>
<evidence type="ECO:0008006" key="2">
    <source>
        <dbReference type="Google" id="ProtNLM"/>
    </source>
</evidence>
<organism evidence="1">
    <name type="scientific">Hanusia phi</name>
    <dbReference type="NCBI Taxonomy" id="3032"/>
    <lineage>
        <taxon>Eukaryota</taxon>
        <taxon>Cryptophyceae</taxon>
        <taxon>Pyrenomonadales</taxon>
        <taxon>Geminigeraceae</taxon>
        <taxon>Hanusia</taxon>
    </lineage>
</organism>
<protein>
    <recommendedName>
        <fullName evidence="2">Dynein light chain</fullName>
    </recommendedName>
</protein>
<dbReference type="PANTHER" id="PTHR11886">
    <property type="entry name" value="DYNEIN LIGHT CHAIN"/>
    <property type="match status" value="1"/>
</dbReference>
<accession>A0A7S0F302</accession>
<dbReference type="CDD" id="cd21450">
    <property type="entry name" value="DLC-like_DYNLL1-like"/>
    <property type="match status" value="1"/>
</dbReference>
<dbReference type="Gene3D" id="3.30.740.10">
    <property type="entry name" value="Protein Inhibitor Of Neuronal Nitric Oxide Synthase"/>
    <property type="match status" value="1"/>
</dbReference>
<dbReference type="GO" id="GO:0045505">
    <property type="term" value="F:dynein intermediate chain binding"/>
    <property type="evidence" value="ECO:0007669"/>
    <property type="project" value="TreeGrafter"/>
</dbReference>
<dbReference type="SUPFAM" id="SSF54648">
    <property type="entry name" value="DLC"/>
    <property type="match status" value="1"/>
</dbReference>
<dbReference type="InterPro" id="IPR037177">
    <property type="entry name" value="DLC_sf"/>
</dbReference>
<reference evidence="1" key="1">
    <citation type="submission" date="2021-01" db="EMBL/GenBank/DDBJ databases">
        <authorList>
            <person name="Corre E."/>
            <person name="Pelletier E."/>
            <person name="Niang G."/>
            <person name="Scheremetjew M."/>
            <person name="Finn R."/>
            <person name="Kale V."/>
            <person name="Holt S."/>
            <person name="Cochrane G."/>
            <person name="Meng A."/>
            <person name="Brown T."/>
            <person name="Cohen L."/>
        </authorList>
    </citation>
    <scope>NUCLEOTIDE SEQUENCE</scope>
    <source>
        <strain evidence="1">CCMP325</strain>
    </source>
</reference>
<dbReference type="AlphaFoldDB" id="A0A7S0F302"/>
<dbReference type="PANTHER" id="PTHR11886:SF35">
    <property type="entry name" value="DYNEIN LIGHT CHAIN"/>
    <property type="match status" value="1"/>
</dbReference>
<dbReference type="EMBL" id="HBEO01029871">
    <property type="protein sequence ID" value="CAD8502152.1"/>
    <property type="molecule type" value="Transcribed_RNA"/>
</dbReference>
<sequence>MAAKVAKAAQRVAEELAKHEKEYLPWHEKCDETKSTGEMQLLVAITVPASEKRHIHGYDKADVYDLDLLLKPKTSFYHKHVRDQPELSMKEIQEMRKETREELQNSLLSSFLGSYSENSKWSNNDDEWKDMTGWEEQVVFDEILELIVGEFMKIWSRIDFATWRSKDDSSVKTVDGSELELRFSEKRREMISFWEGAPDVIFEITQGTEEKKEVFNMEQLLKVASQMLAGEGRPEGVFEVMEGQFQPHSRRKEDGSWPELLPPWAVAGVYSDIHRWFFQGTGTTTHVVCSGVVEQWDQEDVVGDLCLTDRERLYLKQALQLTVKASRRDLYKFPLDVREIHLLSKIKQHVEAGPWHNPALGIFQFRLKSLKKRMRNCVFFSKCLESLPQGSIADKIPAKPEAFLEEIPLDPPPPTLQSLNKDQTEVIEFYKYGKKIGGIRAKYVLEDRFRLLDMIEEFTPNFVSSFKTIGLDTDGQDHTMSAKTLQQITDIAALAMDLSMPDYREDFIACFLKTHLEERIGPTWHIIVGRSFGYSIASEARHMCEFRMRHLAILVWKSEPEEAN</sequence>
<dbReference type="SMART" id="SM01375">
    <property type="entry name" value="Dynein_light"/>
    <property type="match status" value="1"/>
</dbReference>
<proteinExistence type="predicted"/>
<dbReference type="Pfam" id="PF01221">
    <property type="entry name" value="Dynein_light"/>
    <property type="match status" value="1"/>
</dbReference>
<gene>
    <name evidence="1" type="ORF">HPHI1048_LOCUS20292</name>
</gene>
<name>A0A7S0F302_9CRYP</name>
<evidence type="ECO:0000313" key="1">
    <source>
        <dbReference type="EMBL" id="CAD8502152.1"/>
    </source>
</evidence>